<accession>A0A914WCJ9</accession>
<dbReference type="AlphaFoldDB" id="A0A914WCJ9"/>
<organism evidence="1 2">
    <name type="scientific">Plectus sambesii</name>
    <dbReference type="NCBI Taxonomy" id="2011161"/>
    <lineage>
        <taxon>Eukaryota</taxon>
        <taxon>Metazoa</taxon>
        <taxon>Ecdysozoa</taxon>
        <taxon>Nematoda</taxon>
        <taxon>Chromadorea</taxon>
        <taxon>Plectida</taxon>
        <taxon>Plectina</taxon>
        <taxon>Plectoidea</taxon>
        <taxon>Plectidae</taxon>
        <taxon>Plectus</taxon>
    </lineage>
</organism>
<keyword evidence="1" id="KW-1185">Reference proteome</keyword>
<dbReference type="Proteomes" id="UP000887566">
    <property type="component" value="Unplaced"/>
</dbReference>
<protein>
    <submittedName>
        <fullName evidence="2">Uncharacterized protein</fullName>
    </submittedName>
</protein>
<reference evidence="2" key="1">
    <citation type="submission" date="2022-11" db="UniProtKB">
        <authorList>
            <consortium name="WormBaseParasite"/>
        </authorList>
    </citation>
    <scope>IDENTIFICATION</scope>
</reference>
<evidence type="ECO:0000313" key="2">
    <source>
        <dbReference type="WBParaSite" id="PSAMB.scaffold3775size16938.g22500.t1"/>
    </source>
</evidence>
<sequence length="102" mass="11399">MSKHHVLLMVTDFVSVHLADDIFYFIQSKKQHDLMLNIVVVLDEKNNSSELNPSRVLQFYGNFVKEIAAKVDTPVGFENLMHISPPLTSCRANSTAAAIISP</sequence>
<proteinExistence type="predicted"/>
<dbReference type="WBParaSite" id="PSAMB.scaffold3775size16938.g22500.t1">
    <property type="protein sequence ID" value="PSAMB.scaffold3775size16938.g22500.t1"/>
    <property type="gene ID" value="PSAMB.scaffold3775size16938.g22500"/>
</dbReference>
<evidence type="ECO:0000313" key="1">
    <source>
        <dbReference type="Proteomes" id="UP000887566"/>
    </source>
</evidence>
<name>A0A914WCJ9_9BILA</name>